<feature type="binding site" evidence="6">
    <location>
        <position position="192"/>
    </location>
    <ligand>
        <name>Mg(2+)</name>
        <dbReference type="ChEBI" id="CHEBI:18420"/>
    </ligand>
</feature>
<dbReference type="GO" id="GO:0043022">
    <property type="term" value="F:ribosome binding"/>
    <property type="evidence" value="ECO:0007669"/>
    <property type="project" value="TreeGrafter"/>
</dbReference>
<dbReference type="PROSITE" id="PS51705">
    <property type="entry name" value="G_HFLX"/>
    <property type="match status" value="1"/>
</dbReference>
<dbReference type="InterPro" id="IPR006073">
    <property type="entry name" value="GTP-bd"/>
</dbReference>
<protein>
    <submittedName>
        <fullName evidence="9">GTPase HflX</fullName>
    </submittedName>
</protein>
<comment type="cofactor">
    <cofactor evidence="6">
        <name>Mg(2+)</name>
        <dbReference type="ChEBI" id="CHEBI:18420"/>
    </cofactor>
</comment>
<evidence type="ECO:0000256" key="3">
    <source>
        <dbReference type="ARBA" id="ARBA00022842"/>
    </source>
</evidence>
<dbReference type="KEGG" id="aamb:D1866_11885"/>
<evidence type="ECO:0000256" key="1">
    <source>
        <dbReference type="ARBA" id="ARBA00022723"/>
    </source>
</evidence>
<keyword evidence="10" id="KW-1185">Reference proteome</keyword>
<dbReference type="Gene3D" id="6.10.250.2860">
    <property type="match status" value="1"/>
</dbReference>
<evidence type="ECO:0000256" key="6">
    <source>
        <dbReference type="PIRSR" id="PIRSR006809-2"/>
    </source>
</evidence>
<dbReference type="InterPro" id="IPR042108">
    <property type="entry name" value="GTPase_HflX_N_sf"/>
</dbReference>
<evidence type="ECO:0000313" key="9">
    <source>
        <dbReference type="EMBL" id="QGR22593.1"/>
    </source>
</evidence>
<dbReference type="GeneID" id="42780444"/>
<keyword evidence="2 5" id="KW-0547">Nucleotide-binding</keyword>
<keyword evidence="4 5" id="KW-0342">GTP-binding</keyword>
<dbReference type="EMBL" id="WHYS01000001">
    <property type="protein sequence ID" value="MQL54803.1"/>
    <property type="molecule type" value="Genomic_DNA"/>
</dbReference>
<dbReference type="NCBIfam" id="TIGR03156">
    <property type="entry name" value="GTP_HflX"/>
    <property type="match status" value="1"/>
</dbReference>
<reference evidence="9 10" key="2">
    <citation type="submission" date="2019-10" db="EMBL/GenBank/DDBJ databases">
        <title>Genome Sequences from Six Type Strain Members of the Archaeal Family Sulfolobaceae: Acidianus ambivalens, Acidianus infernus, Metallosphaera prunae, Stygiolobus azoricus, Sulfolobus metallicus, and Sulfurisphaera ohwakuensis.</title>
        <authorList>
            <person name="Counts J.A."/>
            <person name="Kelly R.M."/>
        </authorList>
    </citation>
    <scope>NUCLEOTIDE SEQUENCE [LARGE SCALE GENOMIC DNA]</scope>
    <source>
        <strain evidence="9 10">LEI 10</strain>
    </source>
</reference>
<feature type="binding site" evidence="5">
    <location>
        <begin position="231"/>
        <end position="234"/>
    </location>
    <ligand>
        <name>GTP</name>
        <dbReference type="ChEBI" id="CHEBI:37565"/>
    </ligand>
</feature>
<evidence type="ECO:0000313" key="10">
    <source>
        <dbReference type="Proteomes" id="UP000426328"/>
    </source>
</evidence>
<evidence type="ECO:0000256" key="4">
    <source>
        <dbReference type="ARBA" id="ARBA00023134"/>
    </source>
</evidence>
<dbReference type="Proteomes" id="UP000474054">
    <property type="component" value="Unassembled WGS sequence"/>
</dbReference>
<feature type="binding site" evidence="5">
    <location>
        <begin position="185"/>
        <end position="192"/>
    </location>
    <ligand>
        <name>GTP</name>
        <dbReference type="ChEBI" id="CHEBI:37565"/>
    </ligand>
</feature>
<dbReference type="Pfam" id="PF01926">
    <property type="entry name" value="MMR_HSR1"/>
    <property type="match status" value="1"/>
</dbReference>
<name>A0A650CXP4_ACIAM</name>
<evidence type="ECO:0000313" key="11">
    <source>
        <dbReference type="Proteomes" id="UP000474054"/>
    </source>
</evidence>
<dbReference type="RefSeq" id="WP_152940112.1">
    <property type="nucleotide sequence ID" value="NZ_CP045482.1"/>
</dbReference>
<evidence type="ECO:0000313" key="8">
    <source>
        <dbReference type="EMBL" id="MQL54803.1"/>
    </source>
</evidence>
<dbReference type="GO" id="GO:0046872">
    <property type="term" value="F:metal ion binding"/>
    <property type="evidence" value="ECO:0007669"/>
    <property type="project" value="UniProtKB-KW"/>
</dbReference>
<dbReference type="EMBL" id="CP045482">
    <property type="protein sequence ID" value="QGR22593.1"/>
    <property type="molecule type" value="Genomic_DNA"/>
</dbReference>
<gene>
    <name evidence="9" type="primary">hflX</name>
    <name evidence="9" type="ORF">D1866_11885</name>
    <name evidence="8" type="ORF">GFB69_03325</name>
</gene>
<dbReference type="GO" id="GO:0005737">
    <property type="term" value="C:cytoplasm"/>
    <property type="evidence" value="ECO:0007669"/>
    <property type="project" value="TreeGrafter"/>
</dbReference>
<feature type="binding site" evidence="5">
    <location>
        <begin position="334"/>
        <end position="336"/>
    </location>
    <ligand>
        <name>GTP</name>
        <dbReference type="ChEBI" id="CHEBI:37565"/>
    </ligand>
</feature>
<dbReference type="Gene3D" id="3.40.50.11060">
    <property type="entry name" value="GTPase HflX, N-terminal domain"/>
    <property type="match status" value="1"/>
</dbReference>
<feature type="binding site" evidence="6">
    <location>
        <position position="212"/>
    </location>
    <ligand>
        <name>Mg(2+)</name>
        <dbReference type="ChEBI" id="CHEBI:18420"/>
    </ligand>
</feature>
<dbReference type="PANTHER" id="PTHR10229:SF8">
    <property type="entry name" value="GTPASE HFLX"/>
    <property type="match status" value="1"/>
</dbReference>
<dbReference type="Pfam" id="PF13167">
    <property type="entry name" value="GTP-bdg_N"/>
    <property type="match status" value="1"/>
</dbReference>
<evidence type="ECO:0000259" key="7">
    <source>
        <dbReference type="PROSITE" id="PS51705"/>
    </source>
</evidence>
<dbReference type="InterPro" id="IPR025121">
    <property type="entry name" value="GTPase_HflX_N"/>
</dbReference>
<keyword evidence="1 6" id="KW-0479">Metal-binding</keyword>
<dbReference type="Pfam" id="PF16360">
    <property type="entry name" value="GTP-bdg_M"/>
    <property type="match status" value="1"/>
</dbReference>
<dbReference type="InterPro" id="IPR027417">
    <property type="entry name" value="P-loop_NTPase"/>
</dbReference>
<dbReference type="InterPro" id="IPR016496">
    <property type="entry name" value="GTPase_HflX"/>
</dbReference>
<sequence length="368" mass="41826">MKAILFSSEEYLDEAKTLSETAGYEIVSIYKLPKKPNPSYYIQEDKLNKLKNENIDAIIVFDLLKPRHFINLNKELGGKMKILDKLLLLLEIFALHAGSKEAQLQIELAKLKYELPIIKDVYKKHKISEQQGLLGAGVYGVESILRLYHRKIAKISKELMHIKELRESQVKQHESNGIPTVAITGYTNAGKTSIFNILTGLHQKVDSSMFTTTAPKRFKISINGQKLMLVDTVGFIRGIPPQIIEAFFVTLSEIKYADIILLVVDISLEDTLILEMLKSSFSTLRELGISGKPILIVANKTDKIPYEEIDRRSDLIYKISNEIYSPIIGIIPFSAKTLYNLSNLKTKIAESLLMYYNQEKKRNYIGNL</sequence>
<dbReference type="CDD" id="cd01878">
    <property type="entry name" value="HflX"/>
    <property type="match status" value="1"/>
</dbReference>
<dbReference type="PANTHER" id="PTHR10229">
    <property type="entry name" value="GTP-BINDING PROTEIN HFLX"/>
    <property type="match status" value="1"/>
</dbReference>
<dbReference type="InterPro" id="IPR032305">
    <property type="entry name" value="GTP-bd_M"/>
</dbReference>
<proteinExistence type="predicted"/>
<dbReference type="GO" id="GO:0005525">
    <property type="term" value="F:GTP binding"/>
    <property type="evidence" value="ECO:0007669"/>
    <property type="project" value="UniProtKB-KW"/>
</dbReference>
<dbReference type="InterPro" id="IPR030394">
    <property type="entry name" value="G_HFLX_dom"/>
</dbReference>
<dbReference type="Proteomes" id="UP000426328">
    <property type="component" value="Chromosome"/>
</dbReference>
<accession>A0A650CXP4</accession>
<reference evidence="8 11" key="1">
    <citation type="submission" date="2019-10" db="EMBL/GenBank/DDBJ databases">
        <title>Comparative genomics of sulfur disproportionating microorganisms.</title>
        <authorList>
            <person name="Ward L.M."/>
            <person name="Bertran E."/>
            <person name="Johnston D."/>
        </authorList>
    </citation>
    <scope>NUCLEOTIDE SEQUENCE [LARGE SCALE GENOMIC DNA]</scope>
    <source>
        <strain evidence="8 11">DSM 3772</strain>
    </source>
</reference>
<dbReference type="PIRSF" id="PIRSF006809">
    <property type="entry name" value="GTP-binding_hflX_prd"/>
    <property type="match status" value="1"/>
</dbReference>
<keyword evidence="3 6" id="KW-0460">Magnesium</keyword>
<organism evidence="9 10">
    <name type="scientific">Acidianus ambivalens</name>
    <name type="common">Desulfurolobus ambivalens</name>
    <dbReference type="NCBI Taxonomy" id="2283"/>
    <lineage>
        <taxon>Archaea</taxon>
        <taxon>Thermoproteota</taxon>
        <taxon>Thermoprotei</taxon>
        <taxon>Sulfolobales</taxon>
        <taxon>Sulfolobaceae</taxon>
        <taxon>Acidianus</taxon>
    </lineage>
</organism>
<feature type="binding site" evidence="5">
    <location>
        <begin position="299"/>
        <end position="302"/>
    </location>
    <ligand>
        <name>GTP</name>
        <dbReference type="ChEBI" id="CHEBI:37565"/>
    </ligand>
</feature>
<dbReference type="AlphaFoldDB" id="A0A650CXP4"/>
<dbReference type="Gene3D" id="3.40.50.300">
    <property type="entry name" value="P-loop containing nucleotide triphosphate hydrolases"/>
    <property type="match status" value="1"/>
</dbReference>
<feature type="domain" description="Hflx-type G" evidence="7">
    <location>
        <begin position="179"/>
        <end position="356"/>
    </location>
</feature>
<dbReference type="SUPFAM" id="SSF52540">
    <property type="entry name" value="P-loop containing nucleoside triphosphate hydrolases"/>
    <property type="match status" value="1"/>
</dbReference>
<evidence type="ECO:0000256" key="2">
    <source>
        <dbReference type="ARBA" id="ARBA00022741"/>
    </source>
</evidence>
<evidence type="ECO:0000256" key="5">
    <source>
        <dbReference type="PIRSR" id="PIRSR006809-1"/>
    </source>
</evidence>